<accession>A0ABP9T7Y4</accession>
<dbReference type="InterPro" id="IPR019951">
    <property type="entry name" value="F420_OxRdatse_Rv3520c_pred"/>
</dbReference>
<dbReference type="InterPro" id="IPR011251">
    <property type="entry name" value="Luciferase-like_dom"/>
</dbReference>
<dbReference type="SUPFAM" id="SSF51679">
    <property type="entry name" value="Bacterial luciferase-like"/>
    <property type="match status" value="1"/>
</dbReference>
<gene>
    <name evidence="3" type="ORF">GCM10023323_40270</name>
</gene>
<sequence length="360" mass="38527">MKLGLNLGYSGARLDLPVEAVVVAEKIGFDSVWTAEAYGSDAITPLAYLAAKTERIRLGTGVMQLAARSPAMCAMQAQSVDALAGGNRMIAGLGVSGPQIVEGWYGQPWGKPYHRLRDYIQIMQKIFARAEPVTHEGREISLPYTGEGSTGLGKPLKSILHTDPSLPIWLGALGTANVRLAAELCQGLFTLHFVPGAFAALARPIEEGFRRAGQSKGWNDFEVNAGVTVKVTDDIEGVLTGLKPQIALYVGGMGAREVNFHKEQMVLAGYGDAAQKIQDLYLAGRKDEAIAAVPDDYVDARVLVGPPGRIRERYAAWAESGVTGLTLETRDPRVMELMAELADETPAIGPTAALLKLDKG</sequence>
<dbReference type="InterPro" id="IPR050564">
    <property type="entry name" value="F420-G6PD/mer"/>
</dbReference>
<protein>
    <submittedName>
        <fullName evidence="3">LLM class F420-dependent oxidoreductase</fullName>
    </submittedName>
</protein>
<evidence type="ECO:0000259" key="2">
    <source>
        <dbReference type="Pfam" id="PF00296"/>
    </source>
</evidence>
<dbReference type="RefSeq" id="WP_345632247.1">
    <property type="nucleotide sequence ID" value="NZ_BAABJR010000009.1"/>
</dbReference>
<dbReference type="PANTHER" id="PTHR43244">
    <property type="match status" value="1"/>
</dbReference>
<dbReference type="Gene3D" id="3.20.20.30">
    <property type="entry name" value="Luciferase-like domain"/>
    <property type="match status" value="1"/>
</dbReference>
<reference evidence="4" key="1">
    <citation type="journal article" date="2019" name="Int. J. Syst. Evol. Microbiol.">
        <title>The Global Catalogue of Microorganisms (GCM) 10K type strain sequencing project: providing services to taxonomists for standard genome sequencing and annotation.</title>
        <authorList>
            <consortium name="The Broad Institute Genomics Platform"/>
            <consortium name="The Broad Institute Genome Sequencing Center for Infectious Disease"/>
            <person name="Wu L."/>
            <person name="Ma J."/>
        </authorList>
    </citation>
    <scope>NUCLEOTIDE SEQUENCE [LARGE SCALE GENOMIC DNA]</scope>
    <source>
        <strain evidence="4">JCM 18306</strain>
    </source>
</reference>
<organism evidence="3 4">
    <name type="scientific">Streptomyces thinghirensis</name>
    <dbReference type="NCBI Taxonomy" id="551547"/>
    <lineage>
        <taxon>Bacteria</taxon>
        <taxon>Bacillati</taxon>
        <taxon>Actinomycetota</taxon>
        <taxon>Actinomycetes</taxon>
        <taxon>Kitasatosporales</taxon>
        <taxon>Streptomycetaceae</taxon>
        <taxon>Streptomyces</taxon>
    </lineage>
</organism>
<dbReference type="PANTHER" id="PTHR43244:SF1">
    <property type="entry name" value="5,10-METHYLENETETRAHYDROMETHANOPTERIN REDUCTASE"/>
    <property type="match status" value="1"/>
</dbReference>
<name>A0ABP9T7Y4_9ACTN</name>
<dbReference type="EMBL" id="BAABJR010000009">
    <property type="protein sequence ID" value="GAA5210882.1"/>
    <property type="molecule type" value="Genomic_DNA"/>
</dbReference>
<dbReference type="Pfam" id="PF00296">
    <property type="entry name" value="Bac_luciferase"/>
    <property type="match status" value="1"/>
</dbReference>
<comment type="caution">
    <text evidence="3">The sequence shown here is derived from an EMBL/GenBank/DDBJ whole genome shotgun (WGS) entry which is preliminary data.</text>
</comment>
<keyword evidence="4" id="KW-1185">Reference proteome</keyword>
<dbReference type="InterPro" id="IPR036661">
    <property type="entry name" value="Luciferase-like_sf"/>
</dbReference>
<dbReference type="NCBIfam" id="TIGR03559">
    <property type="entry name" value="F420_Rv3520c"/>
    <property type="match status" value="1"/>
</dbReference>
<evidence type="ECO:0000256" key="1">
    <source>
        <dbReference type="ARBA" id="ARBA00023002"/>
    </source>
</evidence>
<proteinExistence type="predicted"/>
<keyword evidence="1" id="KW-0560">Oxidoreductase</keyword>
<evidence type="ECO:0000313" key="4">
    <source>
        <dbReference type="Proteomes" id="UP001499878"/>
    </source>
</evidence>
<dbReference type="Proteomes" id="UP001499878">
    <property type="component" value="Unassembled WGS sequence"/>
</dbReference>
<feature type="domain" description="Luciferase-like" evidence="2">
    <location>
        <begin position="13"/>
        <end position="323"/>
    </location>
</feature>
<evidence type="ECO:0000313" key="3">
    <source>
        <dbReference type="EMBL" id="GAA5210882.1"/>
    </source>
</evidence>
<dbReference type="CDD" id="cd01097">
    <property type="entry name" value="Tetrahydromethanopterin_reductase"/>
    <property type="match status" value="1"/>
</dbReference>